<dbReference type="Gene3D" id="1.10.443.10">
    <property type="entry name" value="Intergrase catalytic core"/>
    <property type="match status" value="1"/>
</dbReference>
<evidence type="ECO:0000313" key="3">
    <source>
        <dbReference type="EMBL" id="GBG69989.1"/>
    </source>
</evidence>
<feature type="compositionally biased region" description="Basic and acidic residues" evidence="2">
    <location>
        <begin position="312"/>
        <end position="321"/>
    </location>
</feature>
<dbReference type="EMBL" id="BFEA01000123">
    <property type="protein sequence ID" value="GBG69989.1"/>
    <property type="molecule type" value="Genomic_DNA"/>
</dbReference>
<evidence type="ECO:0000256" key="2">
    <source>
        <dbReference type="SAM" id="MobiDB-lite"/>
    </source>
</evidence>
<dbReference type="Gramene" id="GBG69989">
    <property type="protein sequence ID" value="GBG69989"/>
    <property type="gene ID" value="CBR_g4817"/>
</dbReference>
<gene>
    <name evidence="3" type="ORF">CBR_g4817</name>
</gene>
<reference evidence="3 4" key="1">
    <citation type="journal article" date="2018" name="Cell">
        <title>The Chara Genome: Secondary Complexity and Implications for Plant Terrestrialization.</title>
        <authorList>
            <person name="Nishiyama T."/>
            <person name="Sakayama H."/>
            <person name="Vries J.D."/>
            <person name="Buschmann H."/>
            <person name="Saint-Marcoux D."/>
            <person name="Ullrich K.K."/>
            <person name="Haas F.B."/>
            <person name="Vanderstraeten L."/>
            <person name="Becker D."/>
            <person name="Lang D."/>
            <person name="Vosolsobe S."/>
            <person name="Rombauts S."/>
            <person name="Wilhelmsson P.K.I."/>
            <person name="Janitza P."/>
            <person name="Kern R."/>
            <person name="Heyl A."/>
            <person name="Rumpler F."/>
            <person name="Villalobos L.I.A.C."/>
            <person name="Clay J.M."/>
            <person name="Skokan R."/>
            <person name="Toyoda A."/>
            <person name="Suzuki Y."/>
            <person name="Kagoshima H."/>
            <person name="Schijlen E."/>
            <person name="Tajeshwar N."/>
            <person name="Catarino B."/>
            <person name="Hetherington A.J."/>
            <person name="Saltykova A."/>
            <person name="Bonnot C."/>
            <person name="Breuninger H."/>
            <person name="Symeonidi A."/>
            <person name="Radhakrishnan G.V."/>
            <person name="Van Nieuwerburgh F."/>
            <person name="Deforce D."/>
            <person name="Chang C."/>
            <person name="Karol K.G."/>
            <person name="Hedrich R."/>
            <person name="Ulvskov P."/>
            <person name="Glockner G."/>
            <person name="Delwiche C.F."/>
            <person name="Petrasek J."/>
            <person name="Van de Peer Y."/>
            <person name="Friml J."/>
            <person name="Beilby M."/>
            <person name="Dolan L."/>
            <person name="Kohara Y."/>
            <person name="Sugano S."/>
            <person name="Fujiyama A."/>
            <person name="Delaux P.-M."/>
            <person name="Quint M."/>
            <person name="TheiBen G."/>
            <person name="Hagemann M."/>
            <person name="Harholt J."/>
            <person name="Dunand C."/>
            <person name="Zachgo S."/>
            <person name="Langdale J."/>
            <person name="Maumus F."/>
            <person name="Straeten D.V.D."/>
            <person name="Gould S.B."/>
            <person name="Rensing S.A."/>
        </authorList>
    </citation>
    <scope>NUCLEOTIDE SEQUENCE [LARGE SCALE GENOMIC DNA]</scope>
    <source>
        <strain evidence="3 4">S276</strain>
    </source>
</reference>
<evidence type="ECO:0000313" key="4">
    <source>
        <dbReference type="Proteomes" id="UP000265515"/>
    </source>
</evidence>
<organism evidence="3 4">
    <name type="scientific">Chara braunii</name>
    <name type="common">Braun's stonewort</name>
    <dbReference type="NCBI Taxonomy" id="69332"/>
    <lineage>
        <taxon>Eukaryota</taxon>
        <taxon>Viridiplantae</taxon>
        <taxon>Streptophyta</taxon>
        <taxon>Charophyceae</taxon>
        <taxon>Charales</taxon>
        <taxon>Characeae</taxon>
        <taxon>Chara</taxon>
    </lineage>
</organism>
<evidence type="ECO:0008006" key="5">
    <source>
        <dbReference type="Google" id="ProtNLM"/>
    </source>
</evidence>
<evidence type="ECO:0000256" key="1">
    <source>
        <dbReference type="ARBA" id="ARBA00023172"/>
    </source>
</evidence>
<dbReference type="OMA" id="EKWYVEA"/>
<keyword evidence="1" id="KW-0233">DNA recombination</keyword>
<dbReference type="Proteomes" id="UP000265515">
    <property type="component" value="Unassembled WGS sequence"/>
</dbReference>
<dbReference type="SUPFAM" id="SSF56349">
    <property type="entry name" value="DNA breaking-rejoining enzymes"/>
    <property type="match status" value="1"/>
</dbReference>
<dbReference type="InterPro" id="IPR011010">
    <property type="entry name" value="DNA_brk_join_enz"/>
</dbReference>
<dbReference type="GO" id="GO:0006310">
    <property type="term" value="P:DNA recombination"/>
    <property type="evidence" value="ECO:0007669"/>
    <property type="project" value="UniProtKB-KW"/>
</dbReference>
<name>A0A388KIX8_CHABU</name>
<proteinExistence type="predicted"/>
<dbReference type="OrthoDB" id="546682at2759"/>
<accession>A0A388KIX8</accession>
<keyword evidence="4" id="KW-1185">Reference proteome</keyword>
<sequence length="339" mass="37936">MQCNDLDVLSFVSSQWLVEVESRCRTSDAAALPLVSPSTVDAALNCLSACFRLLGRDGEGDPCQSSRVRSFRKAYREYSLQRGVVEESAVALTWMKLERVMRFIRDKVKVLKGHHEAQAHRDGGAFLYLWESWQRCGEGLRLQYKEIDLEKKIVRPGYTKTDRHGGRFMIRLRDAGGEEETFLGWLPEMVSSYEQVGQDIKQGFLFRPMWGSGAMSGGAFNKRIEKWYVEAGVFAGESGHSFRIGGVQAGIEEGWSLCEMMRQGTWSSVGTFMRYGYGMRRGWKRRRVGESSAKEDGCEAEDSGVEGVEVDPGAREAREFGVGDSEAAGDREGEDTGVP</sequence>
<comment type="caution">
    <text evidence="3">The sequence shown here is derived from an EMBL/GenBank/DDBJ whole genome shotgun (WGS) entry which is preliminary data.</text>
</comment>
<feature type="region of interest" description="Disordered" evidence="2">
    <location>
        <begin position="288"/>
        <end position="339"/>
    </location>
</feature>
<protein>
    <recommendedName>
        <fullName evidence="5">Tyr recombinase domain-containing protein</fullName>
    </recommendedName>
</protein>
<feature type="compositionally biased region" description="Basic and acidic residues" evidence="2">
    <location>
        <begin position="288"/>
        <end position="297"/>
    </location>
</feature>
<dbReference type="AlphaFoldDB" id="A0A388KIX8"/>
<dbReference type="GO" id="GO:0003677">
    <property type="term" value="F:DNA binding"/>
    <property type="evidence" value="ECO:0007669"/>
    <property type="project" value="InterPro"/>
</dbReference>
<dbReference type="InterPro" id="IPR013762">
    <property type="entry name" value="Integrase-like_cat_sf"/>
</dbReference>
<dbReference type="GO" id="GO:0015074">
    <property type="term" value="P:DNA integration"/>
    <property type="evidence" value="ECO:0007669"/>
    <property type="project" value="InterPro"/>
</dbReference>